<feature type="transmembrane region" description="Helical" evidence="9">
    <location>
        <begin position="117"/>
        <end position="137"/>
    </location>
</feature>
<feature type="transmembrane region" description="Helical" evidence="9">
    <location>
        <begin position="185"/>
        <end position="203"/>
    </location>
</feature>
<feature type="transmembrane region" description="Helical" evidence="9">
    <location>
        <begin position="54"/>
        <end position="77"/>
    </location>
</feature>
<evidence type="ECO:0000256" key="1">
    <source>
        <dbReference type="ARBA" id="ARBA00004651"/>
    </source>
</evidence>
<feature type="region of interest" description="Disordered" evidence="8">
    <location>
        <begin position="274"/>
        <end position="307"/>
    </location>
</feature>
<accession>A0ABW3FTC7</accession>
<evidence type="ECO:0000313" key="13">
    <source>
        <dbReference type="Proteomes" id="UP001597018"/>
    </source>
</evidence>
<keyword evidence="2" id="KW-1003">Cell membrane</keyword>
<keyword evidence="13" id="KW-1185">Reference proteome</keyword>
<comment type="caution">
    <text evidence="12">The sequence shown here is derived from an EMBL/GenBank/DDBJ whole genome shotgun (WGS) entry which is preliminary data.</text>
</comment>
<evidence type="ECO:0000256" key="7">
    <source>
        <dbReference type="ARBA" id="ARBA00023136"/>
    </source>
</evidence>
<feature type="transmembrane region" description="Helical" evidence="9">
    <location>
        <begin position="144"/>
        <end position="161"/>
    </location>
</feature>
<evidence type="ECO:0000259" key="11">
    <source>
        <dbReference type="Pfam" id="PF24878"/>
    </source>
</evidence>
<comment type="subcellular location">
    <subcellularLocation>
        <location evidence="1">Cell membrane</location>
        <topology evidence="1">Multi-pass membrane protein</topology>
    </subcellularLocation>
</comment>
<evidence type="ECO:0000256" key="8">
    <source>
        <dbReference type="SAM" id="MobiDB-lite"/>
    </source>
</evidence>
<dbReference type="InterPro" id="IPR038731">
    <property type="entry name" value="RgtA/B/C-like"/>
</dbReference>
<feature type="transmembrane region" description="Helical" evidence="9">
    <location>
        <begin position="89"/>
        <end position="111"/>
    </location>
</feature>
<dbReference type="Pfam" id="PF24878">
    <property type="entry name" value="YkcB_C"/>
    <property type="match status" value="1"/>
</dbReference>
<feature type="transmembrane region" description="Helical" evidence="9">
    <location>
        <begin position="323"/>
        <end position="342"/>
    </location>
</feature>
<keyword evidence="7 9" id="KW-0472">Membrane</keyword>
<evidence type="ECO:0000256" key="3">
    <source>
        <dbReference type="ARBA" id="ARBA00022676"/>
    </source>
</evidence>
<keyword evidence="6 9" id="KW-1133">Transmembrane helix</keyword>
<proteinExistence type="predicted"/>
<dbReference type="InterPro" id="IPR056785">
    <property type="entry name" value="YkcA/B-like_C"/>
</dbReference>
<feature type="transmembrane region" description="Helical" evidence="9">
    <location>
        <begin position="432"/>
        <end position="450"/>
    </location>
</feature>
<keyword evidence="3" id="KW-0328">Glycosyltransferase</keyword>
<organism evidence="12 13">
    <name type="scientific">Saccharopolyspora rosea</name>
    <dbReference type="NCBI Taxonomy" id="524884"/>
    <lineage>
        <taxon>Bacteria</taxon>
        <taxon>Bacillati</taxon>
        <taxon>Actinomycetota</taxon>
        <taxon>Actinomycetes</taxon>
        <taxon>Pseudonocardiales</taxon>
        <taxon>Pseudonocardiaceae</taxon>
        <taxon>Saccharopolyspora</taxon>
    </lineage>
</organism>
<dbReference type="PANTHER" id="PTHR33908">
    <property type="entry name" value="MANNOSYLTRANSFERASE YKCB-RELATED"/>
    <property type="match status" value="1"/>
</dbReference>
<feature type="region of interest" description="Disordered" evidence="8">
    <location>
        <begin position="497"/>
        <end position="523"/>
    </location>
</feature>
<evidence type="ECO:0000256" key="6">
    <source>
        <dbReference type="ARBA" id="ARBA00022989"/>
    </source>
</evidence>
<sequence length="650" mass="67746">MRPEPKIRAAWERPALRAVLALSAFLNCWALSINGWANTYYSAAVLGMTRSWKAFFFGALDAGSFITVNKPPLALWVQALSARVFGLHAWSLLLPQAVAGVLTVGVVHHVVRRGFGPLAATVAAISLAVTPIAVVMARHNNPDALLALLLALALWAASNAVRSGRLAPLLWCAVAVGLAFNTKMLQAYLVLPVIGVVYLVTAAPRLPRRLLGLAAATATLLLVSLSWMTVVDLLPAASRPHVGGSTDNTVWDLVVGYNGLGRVGGQAQVMSPGMMPGGGAGHPPGPGPGGPPGGGMPGGGPPGAGMHDGGWTRLLTGEIAPQIAWLFPLAVFGAVAVLLHLRGRPRQDPQRADFLLWAGTLLVTAVVFSTASGIWHSYYTVALAAPLAAVVGMGVTAMLRLAREGWWGLLLPVSIAVTGAWCYHLLDETPDFVPWLGPTVVALTAVALIATANPLTRRPRVVAAGTALGVVAVLAGPTAYALTPLSTPVAATFPAAGPARTAAHRPPPHGPPGPGRRFREGPRDETIGPALTRYLVEHHRNETWLVAVVGSMVAAPVILDTGRPVMAVGGYNGDDPAPTVDELRRDVHAGLLRYVWTGGSSGVRGMGGPVDTRVVDESMSWVAHHCAVVPPADYGAAPGSSTQLYDCRGQ</sequence>
<reference evidence="13" key="1">
    <citation type="journal article" date="2019" name="Int. J. Syst. Evol. Microbiol.">
        <title>The Global Catalogue of Microorganisms (GCM) 10K type strain sequencing project: providing services to taxonomists for standard genome sequencing and annotation.</title>
        <authorList>
            <consortium name="The Broad Institute Genomics Platform"/>
            <consortium name="The Broad Institute Genome Sequencing Center for Infectious Disease"/>
            <person name="Wu L."/>
            <person name="Ma J."/>
        </authorList>
    </citation>
    <scope>NUCLEOTIDE SEQUENCE [LARGE SCALE GENOMIC DNA]</scope>
    <source>
        <strain evidence="13">CCUG 56401</strain>
    </source>
</reference>
<feature type="transmembrane region" description="Helical" evidence="9">
    <location>
        <begin position="354"/>
        <end position="375"/>
    </location>
</feature>
<evidence type="ECO:0000313" key="12">
    <source>
        <dbReference type="EMBL" id="MFD0921003.1"/>
    </source>
</evidence>
<protein>
    <submittedName>
        <fullName evidence="12">Glycosyltransferase family 39 protein</fullName>
    </submittedName>
</protein>
<name>A0ABW3FTC7_9PSEU</name>
<keyword evidence="4" id="KW-0808">Transferase</keyword>
<gene>
    <name evidence="12" type="ORF">ACFQ16_14745</name>
</gene>
<feature type="domain" description="Glycosyltransferase RgtA/B/C/D-like" evidence="10">
    <location>
        <begin position="69"/>
        <end position="227"/>
    </location>
</feature>
<evidence type="ECO:0000259" key="10">
    <source>
        <dbReference type="Pfam" id="PF13231"/>
    </source>
</evidence>
<feature type="transmembrane region" description="Helical" evidence="9">
    <location>
        <begin position="210"/>
        <end position="230"/>
    </location>
</feature>
<feature type="transmembrane region" description="Helical" evidence="9">
    <location>
        <begin position="406"/>
        <end position="426"/>
    </location>
</feature>
<dbReference type="Proteomes" id="UP001597018">
    <property type="component" value="Unassembled WGS sequence"/>
</dbReference>
<dbReference type="PANTHER" id="PTHR33908:SF3">
    <property type="entry name" value="UNDECAPRENYL PHOSPHATE-ALPHA-4-AMINO-4-DEOXY-L-ARABINOSE ARABINOSYL TRANSFERASE"/>
    <property type="match status" value="1"/>
</dbReference>
<feature type="transmembrane region" description="Helical" evidence="9">
    <location>
        <begin position="381"/>
        <end position="399"/>
    </location>
</feature>
<dbReference type="EMBL" id="JBHTIW010000010">
    <property type="protein sequence ID" value="MFD0921003.1"/>
    <property type="molecule type" value="Genomic_DNA"/>
</dbReference>
<evidence type="ECO:0000256" key="2">
    <source>
        <dbReference type="ARBA" id="ARBA00022475"/>
    </source>
</evidence>
<feature type="compositionally biased region" description="Gly residues" evidence="8">
    <location>
        <begin position="292"/>
        <end position="307"/>
    </location>
</feature>
<dbReference type="Pfam" id="PF13231">
    <property type="entry name" value="PMT_2"/>
    <property type="match status" value="1"/>
</dbReference>
<feature type="transmembrane region" description="Helical" evidence="9">
    <location>
        <begin position="462"/>
        <end position="482"/>
    </location>
</feature>
<evidence type="ECO:0000256" key="4">
    <source>
        <dbReference type="ARBA" id="ARBA00022679"/>
    </source>
</evidence>
<keyword evidence="5 9" id="KW-0812">Transmembrane</keyword>
<dbReference type="InterPro" id="IPR050297">
    <property type="entry name" value="LipidA_mod_glycosyltrf_83"/>
</dbReference>
<dbReference type="RefSeq" id="WP_345601734.1">
    <property type="nucleotide sequence ID" value="NZ_BAABLT010000048.1"/>
</dbReference>
<feature type="domain" description="Putative mannosyltransferase YkcA/B-like C-terminal" evidence="11">
    <location>
        <begin position="531"/>
        <end position="625"/>
    </location>
</feature>
<evidence type="ECO:0000256" key="9">
    <source>
        <dbReference type="SAM" id="Phobius"/>
    </source>
</evidence>
<evidence type="ECO:0000256" key="5">
    <source>
        <dbReference type="ARBA" id="ARBA00022692"/>
    </source>
</evidence>